<evidence type="ECO:0000313" key="2">
    <source>
        <dbReference type="Proteomes" id="UP001501645"/>
    </source>
</evidence>
<organism evidence="1 2">
    <name type="scientific">Microbacterium gilvum</name>
    <dbReference type="NCBI Taxonomy" id="1336204"/>
    <lineage>
        <taxon>Bacteria</taxon>
        <taxon>Bacillati</taxon>
        <taxon>Actinomycetota</taxon>
        <taxon>Actinomycetes</taxon>
        <taxon>Micrococcales</taxon>
        <taxon>Microbacteriaceae</taxon>
        <taxon>Microbacterium</taxon>
    </lineage>
</organism>
<proteinExistence type="predicted"/>
<reference evidence="2" key="1">
    <citation type="journal article" date="2019" name="Int. J. Syst. Evol. Microbiol.">
        <title>The Global Catalogue of Microorganisms (GCM) 10K type strain sequencing project: providing services to taxonomists for standard genome sequencing and annotation.</title>
        <authorList>
            <consortium name="The Broad Institute Genomics Platform"/>
            <consortium name="The Broad Institute Genome Sequencing Center for Infectious Disease"/>
            <person name="Wu L."/>
            <person name="Ma J."/>
        </authorList>
    </citation>
    <scope>NUCLEOTIDE SEQUENCE [LARGE SCALE GENOMIC DNA]</scope>
    <source>
        <strain evidence="2">JCM 18537</strain>
    </source>
</reference>
<protein>
    <recommendedName>
        <fullName evidence="3">DUF559 domain-containing protein</fullName>
    </recommendedName>
</protein>
<comment type="caution">
    <text evidence="1">The sequence shown here is derived from an EMBL/GenBank/DDBJ whole genome shotgun (WGS) entry which is preliminary data.</text>
</comment>
<gene>
    <name evidence="1" type="ORF">GCM10023351_24500</name>
</gene>
<keyword evidence="2" id="KW-1185">Reference proteome</keyword>
<dbReference type="RefSeq" id="WP_345439572.1">
    <property type="nucleotide sequence ID" value="NZ_BAABKO010000004.1"/>
</dbReference>
<sequence>MRTPSPLPSELSDRPFAVGEARSAGVSESRLRRSDLAAPFRGVRCPADDPAVGDADADAAAESLWERLHAIALARIRAFAVLVDEGVAVSHLSAAIVHGLPVPARLLHDPLVHVAVTTQARRRRRNGVVFHLVVPKRQRSQISDGIQVISAVDTWCMMAAELTLTELVVMGDALVCRKHPPATMDELSQAVHGFAGRPGAKKLRAALALVRPRTDSPAETELRLAILAAGLPEPEINVWVVDRKGRRLRLGDLVYVAERILIEYDGPHHFADPAQQRKDIDALDAAAADGWRVIRVHVGHRRAGFRPAVARIRAALASA</sequence>
<evidence type="ECO:0008006" key="3">
    <source>
        <dbReference type="Google" id="ProtNLM"/>
    </source>
</evidence>
<accession>A0ABP9AE61</accession>
<dbReference type="EMBL" id="BAABKO010000004">
    <property type="protein sequence ID" value="GAA4778652.1"/>
    <property type="molecule type" value="Genomic_DNA"/>
</dbReference>
<evidence type="ECO:0000313" key="1">
    <source>
        <dbReference type="EMBL" id="GAA4778652.1"/>
    </source>
</evidence>
<dbReference type="Proteomes" id="UP001501645">
    <property type="component" value="Unassembled WGS sequence"/>
</dbReference>
<name>A0ABP9AE61_9MICO</name>